<keyword evidence="2" id="KW-0472">Membrane</keyword>
<feature type="region of interest" description="Disordered" evidence="1">
    <location>
        <begin position="61"/>
        <end position="88"/>
    </location>
</feature>
<evidence type="ECO:0000256" key="1">
    <source>
        <dbReference type="SAM" id="MobiDB-lite"/>
    </source>
</evidence>
<keyword evidence="5" id="KW-1185">Reference proteome</keyword>
<dbReference type="AlphaFoldDB" id="A0A9P4SH73"/>
<keyword evidence="2" id="KW-0812">Transmembrane</keyword>
<evidence type="ECO:0000256" key="3">
    <source>
        <dbReference type="SAM" id="SignalP"/>
    </source>
</evidence>
<dbReference type="OrthoDB" id="2596908at2759"/>
<dbReference type="Proteomes" id="UP000799429">
    <property type="component" value="Unassembled WGS sequence"/>
</dbReference>
<reference evidence="4" key="1">
    <citation type="journal article" date="2020" name="Stud. Mycol.">
        <title>101 Dothideomycetes genomes: a test case for predicting lifestyles and emergence of pathogens.</title>
        <authorList>
            <person name="Haridas S."/>
            <person name="Albert R."/>
            <person name="Binder M."/>
            <person name="Bloem J."/>
            <person name="Labutti K."/>
            <person name="Salamov A."/>
            <person name="Andreopoulos B."/>
            <person name="Baker S."/>
            <person name="Barry K."/>
            <person name="Bills G."/>
            <person name="Bluhm B."/>
            <person name="Cannon C."/>
            <person name="Castanera R."/>
            <person name="Culley D."/>
            <person name="Daum C."/>
            <person name="Ezra D."/>
            <person name="Gonzalez J."/>
            <person name="Henrissat B."/>
            <person name="Kuo A."/>
            <person name="Liang C."/>
            <person name="Lipzen A."/>
            <person name="Lutzoni F."/>
            <person name="Magnuson J."/>
            <person name="Mondo S."/>
            <person name="Nolan M."/>
            <person name="Ohm R."/>
            <person name="Pangilinan J."/>
            <person name="Park H.-J."/>
            <person name="Ramirez L."/>
            <person name="Alfaro M."/>
            <person name="Sun H."/>
            <person name="Tritt A."/>
            <person name="Yoshinaga Y."/>
            <person name="Zwiers L.-H."/>
            <person name="Turgeon B."/>
            <person name="Goodwin S."/>
            <person name="Spatafora J."/>
            <person name="Crous P."/>
            <person name="Grigoriev I."/>
        </authorList>
    </citation>
    <scope>NUCLEOTIDE SEQUENCE</scope>
    <source>
        <strain evidence="4">CBS 101060</strain>
    </source>
</reference>
<sequence length="357" mass="37806">MLFKTSVATSLLIATQFAQSSAQSFHRAREIVHGIHPRSNELHLNVLRHIDNAIEDLDRRQDAAPSGSPTSSGTTAPNPSTTPQSGDASTINLEEWDAKTSVACSNALRALEGQASNPSGIAVCYNLPFLDNSTGVFEAELRVYNISAPIGPWIGVAVEDITVGLSYPGATVQNTNGTFMKKRATPQTPTPPMKFSIGNLEGRQTATDNMPELKVLTYVGKVNDNLMGTAMNAAQLQPLLVPSIKLATTNPGTNEQIETTLSSTEASFVSGVFEDEANSATNAAAAAASASAAAAAATPFQLPGTTLGIFPTGMIVTLIWTVTFIVVVGLGTLGRIQFRDSYRQRVKRDLALTTRTI</sequence>
<organism evidence="4 5">
    <name type="scientific">Patellaria atrata CBS 101060</name>
    <dbReference type="NCBI Taxonomy" id="1346257"/>
    <lineage>
        <taxon>Eukaryota</taxon>
        <taxon>Fungi</taxon>
        <taxon>Dikarya</taxon>
        <taxon>Ascomycota</taxon>
        <taxon>Pezizomycotina</taxon>
        <taxon>Dothideomycetes</taxon>
        <taxon>Dothideomycetes incertae sedis</taxon>
        <taxon>Patellariales</taxon>
        <taxon>Patellariaceae</taxon>
        <taxon>Patellaria</taxon>
    </lineage>
</organism>
<feature type="signal peptide" evidence="3">
    <location>
        <begin position="1"/>
        <end position="22"/>
    </location>
</feature>
<evidence type="ECO:0000313" key="5">
    <source>
        <dbReference type="Proteomes" id="UP000799429"/>
    </source>
</evidence>
<accession>A0A9P4SH73</accession>
<keyword evidence="2" id="KW-1133">Transmembrane helix</keyword>
<name>A0A9P4SH73_9PEZI</name>
<dbReference type="EMBL" id="MU006089">
    <property type="protein sequence ID" value="KAF2842603.1"/>
    <property type="molecule type" value="Genomic_DNA"/>
</dbReference>
<evidence type="ECO:0000256" key="2">
    <source>
        <dbReference type="SAM" id="Phobius"/>
    </source>
</evidence>
<feature type="chain" id="PRO_5040381304" evidence="3">
    <location>
        <begin position="23"/>
        <end position="357"/>
    </location>
</feature>
<proteinExistence type="predicted"/>
<protein>
    <submittedName>
        <fullName evidence="4">Uncharacterized protein</fullName>
    </submittedName>
</protein>
<keyword evidence="3" id="KW-0732">Signal</keyword>
<evidence type="ECO:0000313" key="4">
    <source>
        <dbReference type="EMBL" id="KAF2842603.1"/>
    </source>
</evidence>
<gene>
    <name evidence="4" type="ORF">M501DRAFT_925330</name>
</gene>
<comment type="caution">
    <text evidence="4">The sequence shown here is derived from an EMBL/GenBank/DDBJ whole genome shotgun (WGS) entry which is preliminary data.</text>
</comment>
<feature type="transmembrane region" description="Helical" evidence="2">
    <location>
        <begin position="309"/>
        <end position="333"/>
    </location>
</feature>
<feature type="compositionally biased region" description="Low complexity" evidence="1">
    <location>
        <begin position="63"/>
        <end position="83"/>
    </location>
</feature>